<dbReference type="GO" id="GO:0006310">
    <property type="term" value="P:DNA recombination"/>
    <property type="evidence" value="ECO:0007669"/>
    <property type="project" value="UniProtKB-KW"/>
</dbReference>
<dbReference type="EMBL" id="AAGXGX010000029">
    <property type="protein sequence ID" value="EBS9878424.1"/>
    <property type="molecule type" value="Genomic_DNA"/>
</dbReference>
<name>A0A5V1AMT5_SALER</name>
<sequence length="687" mass="77664">MSSIGSHLVDIRPLHAPDIADVVISRRGSRVMSQYRDNVWDLAPYLPVKNLRQSTIHFDIALPDGSVLTDPQHAPLLAAAKRFLYMRWRIKAPHSRKYIAAKTVMNNWSQLRLLLKWMVLQGIASFSALTPELCLAYAASQEGKLKSSTRVINLQILSTYYDLRSHLIDNLPGYPWSDTVPLALAGTRHGHRMNGQRQSTTEVIPLRILRLLVQKALDLIENRAAHLLDIRDRILHYKRDIARSLRITHRARYPQGFSSIYRDEDTYLSVRVSHLASQHINALCAEQGLVSHAEFKKQMIHLRTACYLVCAVFSGMRDAELASLEIGCFSRKEGDDGETFCWLRGLTYKLEADPMPAEWMVPDVVEKAVRVATRLGEPQRARCQARRTRLEAMLSEDTLPAAVRNALLLELDETRKHQYALMVTEREQGRILALSGCVAIACLRDFATLAGAIVEPSDVDGVSDHAAVSVGQPWPLASHQFRRTFAAYVAHHLMGDLRYLREHFKHWSMDMTLYYAKQEGHDQALLADVLSERDELQAVMLETWLATEIPLSGKGGKRLLAYRQRGEVKTVKNLRDFCRQLGDDVFIRGTGHSWCMASGGGCDGFGLYDALHCLSCENGLIDGTQRPVWREIRQQQIDVLRCPDLGLPSRARCVDHLREAERILRELGDQVSPYVIPTSPFSEGNKP</sequence>
<organism evidence="2">
    <name type="scientific">Salmonella enterica</name>
    <name type="common">Salmonella choleraesuis</name>
    <dbReference type="NCBI Taxonomy" id="28901"/>
    <lineage>
        <taxon>Bacteria</taxon>
        <taxon>Pseudomonadati</taxon>
        <taxon>Pseudomonadota</taxon>
        <taxon>Gammaproteobacteria</taxon>
        <taxon>Enterobacterales</taxon>
        <taxon>Enterobacteriaceae</taxon>
        <taxon>Salmonella</taxon>
    </lineage>
</organism>
<dbReference type="AlphaFoldDB" id="A0A5V1AMT5"/>
<dbReference type="Gene3D" id="1.10.443.10">
    <property type="entry name" value="Intergrase catalytic core"/>
    <property type="match status" value="1"/>
</dbReference>
<dbReference type="InterPro" id="IPR011010">
    <property type="entry name" value="DNA_brk_join_enz"/>
</dbReference>
<proteinExistence type="predicted"/>
<accession>A0A5V1AMT5</accession>
<dbReference type="GO" id="GO:0015074">
    <property type="term" value="P:DNA integration"/>
    <property type="evidence" value="ECO:0007669"/>
    <property type="project" value="InterPro"/>
</dbReference>
<dbReference type="GO" id="GO:0003677">
    <property type="term" value="F:DNA binding"/>
    <property type="evidence" value="ECO:0007669"/>
    <property type="project" value="InterPro"/>
</dbReference>
<dbReference type="SUPFAM" id="SSF56349">
    <property type="entry name" value="DNA breaking-rejoining enzymes"/>
    <property type="match status" value="1"/>
</dbReference>
<evidence type="ECO:0000256" key="1">
    <source>
        <dbReference type="ARBA" id="ARBA00023172"/>
    </source>
</evidence>
<reference evidence="2" key="1">
    <citation type="submission" date="2018-07" db="EMBL/GenBank/DDBJ databases">
        <authorList>
            <consortium name="GenomeTrakr network: Whole genome sequencing for foodborne pathogen traceback"/>
        </authorList>
    </citation>
    <scope>NUCLEOTIDE SEQUENCE</scope>
    <source>
        <strain evidence="2">CFSAN065048</strain>
    </source>
</reference>
<gene>
    <name evidence="2" type="ORF">CEJ02_22650</name>
</gene>
<keyword evidence="1" id="KW-0233">DNA recombination</keyword>
<dbReference type="InterPro" id="IPR013762">
    <property type="entry name" value="Integrase-like_cat_sf"/>
</dbReference>
<evidence type="ECO:0000313" key="2">
    <source>
        <dbReference type="EMBL" id="EBS9878424.1"/>
    </source>
</evidence>
<comment type="caution">
    <text evidence="2">The sequence shown here is derived from an EMBL/GenBank/DDBJ whole genome shotgun (WGS) entry which is preliminary data.</text>
</comment>
<protein>
    <submittedName>
        <fullName evidence="2">Integrase</fullName>
    </submittedName>
</protein>